<gene>
    <name evidence="1" type="ORF">JP09_007010</name>
</gene>
<protein>
    <submittedName>
        <fullName evidence="1">Peptidase M4</fullName>
    </submittedName>
</protein>
<comment type="caution">
    <text evidence="1">The sequence shown here is derived from an EMBL/GenBank/DDBJ whole genome shotgun (WGS) entry which is preliminary data.</text>
</comment>
<dbReference type="OrthoDB" id="2082683at2"/>
<dbReference type="PROSITE" id="PS51257">
    <property type="entry name" value="PROKAR_LIPOPROTEIN"/>
    <property type="match status" value="1"/>
</dbReference>
<proteinExistence type="predicted"/>
<sequence length="238" mass="25481">MKIRGVYIAVVAALMIFALAAVGCVTNNPTTTTAPPGTTGTVAPPITYYPGGGYGPGGMMGNGGMMIPGTGIYDPNAQRLTLAQATAIANKFITSRPDLGFKLGEVMEFQFNFYVDYIETSTGIHAFESLVDPYTGDLYPEPGPSVMWNTKYCMMSGVLWGISAGTSPMSLTASQAQTTAQSFLNGYLPGSKVSDASQFYGYYTMDFTLNGKTYGMLSVNGYTGQVWYHNWHGLYLGP</sequence>
<dbReference type="Proteomes" id="UP000235653">
    <property type="component" value="Unassembled WGS sequence"/>
</dbReference>
<evidence type="ECO:0000313" key="2">
    <source>
        <dbReference type="Proteomes" id="UP000235653"/>
    </source>
</evidence>
<dbReference type="AlphaFoldDB" id="A0A2P5P6W0"/>
<evidence type="ECO:0000313" key="1">
    <source>
        <dbReference type="EMBL" id="PPD58033.1"/>
    </source>
</evidence>
<reference evidence="1 2" key="1">
    <citation type="journal article" date="2017" name="ISME J.">
        <title>Grape pomace compost harbors organohalide-respiring Dehalogenimonas species with novel reductive dehalogenase genes.</title>
        <authorList>
            <person name="Yang Y."/>
            <person name="Higgins S.A."/>
            <person name="Yan J."/>
            <person name="Simsir B."/>
            <person name="Chourey K."/>
            <person name="Iyer R."/>
            <person name="Hettich R.L."/>
            <person name="Baldwin B."/>
            <person name="Ogles D.M."/>
            <person name="Loffler F.E."/>
        </authorList>
    </citation>
    <scope>NUCLEOTIDE SEQUENCE [LARGE SCALE GENOMIC DNA]</scope>
    <source>
        <strain evidence="1 2">GP</strain>
    </source>
</reference>
<accession>A0A2P5P6W0</accession>
<name>A0A2P5P6W0_9CHLR</name>
<keyword evidence="2" id="KW-1185">Reference proteome</keyword>
<organism evidence="1 2">
    <name type="scientific">Dehalogenimonas etheniformans</name>
    <dbReference type="NCBI Taxonomy" id="1536648"/>
    <lineage>
        <taxon>Bacteria</taxon>
        <taxon>Bacillati</taxon>
        <taxon>Chloroflexota</taxon>
        <taxon>Dehalococcoidia</taxon>
        <taxon>Dehalococcoidales</taxon>
        <taxon>Dehalococcoidaceae</taxon>
        <taxon>Dehalogenimonas</taxon>
    </lineage>
</organism>
<dbReference type="EMBL" id="JQAN02000010">
    <property type="protein sequence ID" value="PPD58033.1"/>
    <property type="molecule type" value="Genomic_DNA"/>
</dbReference>
<dbReference type="RefSeq" id="WP_102331043.1">
    <property type="nucleotide sequence ID" value="NZ_CP058566.2"/>
</dbReference>